<name>A0A814A8B1_9BILA</name>
<reference evidence="1" key="1">
    <citation type="submission" date="2021-02" db="EMBL/GenBank/DDBJ databases">
        <authorList>
            <person name="Nowell W R."/>
        </authorList>
    </citation>
    <scope>NUCLEOTIDE SEQUENCE</scope>
</reference>
<gene>
    <name evidence="1" type="ORF">ZHD862_LOCUS7836</name>
</gene>
<accession>A0A814A8B1</accession>
<evidence type="ECO:0000313" key="2">
    <source>
        <dbReference type="Proteomes" id="UP000663864"/>
    </source>
</evidence>
<protein>
    <submittedName>
        <fullName evidence="1">Uncharacterized protein</fullName>
    </submittedName>
</protein>
<proteinExistence type="predicted"/>
<dbReference type="AlphaFoldDB" id="A0A814A8B1"/>
<evidence type="ECO:0000313" key="1">
    <source>
        <dbReference type="EMBL" id="CAF0909945.1"/>
    </source>
</evidence>
<dbReference type="Proteomes" id="UP000663864">
    <property type="component" value="Unassembled WGS sequence"/>
</dbReference>
<comment type="caution">
    <text evidence="1">The sequence shown here is derived from an EMBL/GenBank/DDBJ whole genome shotgun (WGS) entry which is preliminary data.</text>
</comment>
<organism evidence="1 2">
    <name type="scientific">Rotaria sordida</name>
    <dbReference type="NCBI Taxonomy" id="392033"/>
    <lineage>
        <taxon>Eukaryota</taxon>
        <taxon>Metazoa</taxon>
        <taxon>Spiralia</taxon>
        <taxon>Gnathifera</taxon>
        <taxon>Rotifera</taxon>
        <taxon>Eurotatoria</taxon>
        <taxon>Bdelloidea</taxon>
        <taxon>Philodinida</taxon>
        <taxon>Philodinidae</taxon>
        <taxon>Rotaria</taxon>
    </lineage>
</organism>
<dbReference type="EMBL" id="CAJNOT010000244">
    <property type="protein sequence ID" value="CAF0909945.1"/>
    <property type="molecule type" value="Genomic_DNA"/>
</dbReference>
<sequence>MPREQVEWFTKQQSLHDNDKIHTHQYCTYCSIININKTNNPYSSSYEQEQIWTLARTKSNHHKRYQSSIENIHLTIPSVTNMIKSYSSNTNYNDYDNEKIKLDRSISLLPPLPPSRQLSTNHFNRMNTEFKITQQQQILTSNYSNSKGKSIIKKSQPIENLMHIMHINGEFIVRI</sequence>